<dbReference type="InterPro" id="IPR036388">
    <property type="entry name" value="WH-like_DNA-bd_sf"/>
</dbReference>
<feature type="domain" description="HTH gntR-type" evidence="6">
    <location>
        <begin position="9"/>
        <end position="77"/>
    </location>
</feature>
<dbReference type="InterPro" id="IPR051446">
    <property type="entry name" value="HTH_trans_reg/aminotransferase"/>
</dbReference>
<evidence type="ECO:0000256" key="2">
    <source>
        <dbReference type="ARBA" id="ARBA00022898"/>
    </source>
</evidence>
<keyword evidence="2" id="KW-0663">Pyridoxal phosphate</keyword>
<dbReference type="GO" id="GO:0003677">
    <property type="term" value="F:DNA binding"/>
    <property type="evidence" value="ECO:0007669"/>
    <property type="project" value="UniProtKB-KW"/>
</dbReference>
<dbReference type="InterPro" id="IPR004839">
    <property type="entry name" value="Aminotransferase_I/II_large"/>
</dbReference>
<dbReference type="GO" id="GO:0003700">
    <property type="term" value="F:DNA-binding transcription factor activity"/>
    <property type="evidence" value="ECO:0007669"/>
    <property type="project" value="InterPro"/>
</dbReference>
<comment type="caution">
    <text evidence="7">The sequence shown here is derived from an EMBL/GenBank/DDBJ whole genome shotgun (WGS) entry which is preliminary data.</text>
</comment>
<protein>
    <recommendedName>
        <fullName evidence="6">HTH gntR-type domain-containing protein</fullName>
    </recommendedName>
</protein>
<dbReference type="SMART" id="SM00345">
    <property type="entry name" value="HTH_GNTR"/>
    <property type="match status" value="1"/>
</dbReference>
<dbReference type="CDD" id="cd00609">
    <property type="entry name" value="AAT_like"/>
    <property type="match status" value="1"/>
</dbReference>
<evidence type="ECO:0000259" key="6">
    <source>
        <dbReference type="PROSITE" id="PS50949"/>
    </source>
</evidence>
<dbReference type="HOGENOM" id="CLU_017584_0_1_7"/>
<keyword evidence="3" id="KW-0805">Transcription regulation</keyword>
<name>W4LIE6_ENTF1</name>
<dbReference type="AlphaFoldDB" id="W4LIE6"/>
<dbReference type="PANTHER" id="PTHR46577">
    <property type="entry name" value="HTH-TYPE TRANSCRIPTIONAL REGULATORY PROTEIN GABR"/>
    <property type="match status" value="1"/>
</dbReference>
<accession>W4LIE6</accession>
<sequence length="503" mass="55269">MFVKLDGTGALYQQLYQSLRSAILAGQLAPGTRLPATRAMARELGVSRNTVLLAYEQLLAEGYAVGQTGSGTYVASSLPDAMLTAAAVPEAIECAPRETAPRLSAYGRHAMANSPLNPPSDPTRSSALRYDFRYGLPAVEEFPHDIWRRLLTRRARSASLRSLRYGPPEGYGPLREAIADYLRRSRAVVCDPEQIVVVNGSQQALDLTARVLLDPGDRVVIEEPHYQGARQVFLAAGARLLPGRVDAEGLDVAALPQEAAEARLAFVTPSHQYPSGAIMSLARRLALLSWAEETDAYVLEDDYDSEYRYEGRPVEAVQGLDRNGRVIYVGTFSKVLFPALRLGYMVLPRPLVEPILAAKWLTDRHTSTLEQEMLTDFIREGHFERHLRRSRTRNAALRATLLDALDTHLGSRISISGANAGIHLLIWLHDVAPAQLDDLIAEAARADVGLYAVTPYYMAPPSQAGLLLGYAAMTETDIRDGIERLALVLRQRHRMAALPVLSS</sequence>
<dbReference type="PROSITE" id="PS50949">
    <property type="entry name" value="HTH_GNTR"/>
    <property type="match status" value="1"/>
</dbReference>
<keyword evidence="4" id="KW-0238">DNA-binding</keyword>
<dbReference type="PRINTS" id="PR00035">
    <property type="entry name" value="HTHGNTR"/>
</dbReference>
<evidence type="ECO:0000313" key="7">
    <source>
        <dbReference type="EMBL" id="ETW97752.1"/>
    </source>
</evidence>
<dbReference type="CDD" id="cd07377">
    <property type="entry name" value="WHTH_GntR"/>
    <property type="match status" value="1"/>
</dbReference>
<evidence type="ECO:0000256" key="3">
    <source>
        <dbReference type="ARBA" id="ARBA00023015"/>
    </source>
</evidence>
<evidence type="ECO:0000256" key="5">
    <source>
        <dbReference type="ARBA" id="ARBA00023163"/>
    </source>
</evidence>
<keyword evidence="8" id="KW-1185">Reference proteome</keyword>
<dbReference type="InterPro" id="IPR000524">
    <property type="entry name" value="Tscrpt_reg_HTH_GntR"/>
</dbReference>
<reference evidence="7 8" key="1">
    <citation type="journal article" date="2014" name="Nature">
        <title>An environmental bacterial taxon with a large and distinct metabolic repertoire.</title>
        <authorList>
            <person name="Wilson M.C."/>
            <person name="Mori T."/>
            <person name="Ruckert C."/>
            <person name="Uria A.R."/>
            <person name="Helf M.J."/>
            <person name="Takada K."/>
            <person name="Gernert C."/>
            <person name="Steffens U.A."/>
            <person name="Heycke N."/>
            <person name="Schmitt S."/>
            <person name="Rinke C."/>
            <person name="Helfrich E.J."/>
            <person name="Brachmann A.O."/>
            <person name="Gurgui C."/>
            <person name="Wakimoto T."/>
            <person name="Kracht M."/>
            <person name="Crusemann M."/>
            <person name="Hentschel U."/>
            <person name="Abe I."/>
            <person name="Matsunaga S."/>
            <person name="Kalinowski J."/>
            <person name="Takeyama H."/>
            <person name="Piel J."/>
        </authorList>
    </citation>
    <scope>NUCLEOTIDE SEQUENCE [LARGE SCALE GENOMIC DNA]</scope>
    <source>
        <strain evidence="8">TSY1</strain>
    </source>
</reference>
<dbReference type="SUPFAM" id="SSF46785">
    <property type="entry name" value="Winged helix' DNA-binding domain"/>
    <property type="match status" value="1"/>
</dbReference>
<dbReference type="Pfam" id="PF00392">
    <property type="entry name" value="GntR"/>
    <property type="match status" value="1"/>
</dbReference>
<evidence type="ECO:0000256" key="4">
    <source>
        <dbReference type="ARBA" id="ARBA00023125"/>
    </source>
</evidence>
<dbReference type="Gene3D" id="1.10.10.10">
    <property type="entry name" value="Winged helix-like DNA-binding domain superfamily/Winged helix DNA-binding domain"/>
    <property type="match status" value="1"/>
</dbReference>
<dbReference type="Proteomes" id="UP000019141">
    <property type="component" value="Unassembled WGS sequence"/>
</dbReference>
<proteinExistence type="inferred from homology"/>
<dbReference type="InterPro" id="IPR015424">
    <property type="entry name" value="PyrdxlP-dep_Trfase"/>
</dbReference>
<dbReference type="Gene3D" id="3.40.640.10">
    <property type="entry name" value="Type I PLP-dependent aspartate aminotransferase-like (Major domain)"/>
    <property type="match status" value="1"/>
</dbReference>
<organism evidence="7 8">
    <name type="scientific">Entotheonella factor</name>
    <dbReference type="NCBI Taxonomy" id="1429438"/>
    <lineage>
        <taxon>Bacteria</taxon>
        <taxon>Pseudomonadati</taxon>
        <taxon>Nitrospinota/Tectimicrobiota group</taxon>
        <taxon>Candidatus Tectimicrobiota</taxon>
        <taxon>Candidatus Entotheonellia</taxon>
        <taxon>Candidatus Entotheonellales</taxon>
        <taxon>Candidatus Entotheonellaceae</taxon>
        <taxon>Candidatus Entotheonella</taxon>
    </lineage>
</organism>
<gene>
    <name evidence="7" type="ORF">ETSY1_21435</name>
</gene>
<dbReference type="Pfam" id="PF00155">
    <property type="entry name" value="Aminotran_1_2"/>
    <property type="match status" value="1"/>
</dbReference>
<dbReference type="SUPFAM" id="SSF53383">
    <property type="entry name" value="PLP-dependent transferases"/>
    <property type="match status" value="1"/>
</dbReference>
<comment type="similarity">
    <text evidence="1">In the C-terminal section; belongs to the class-I pyridoxal-phosphate-dependent aminotransferase family.</text>
</comment>
<dbReference type="PANTHER" id="PTHR46577:SF1">
    <property type="entry name" value="HTH-TYPE TRANSCRIPTIONAL REGULATORY PROTEIN GABR"/>
    <property type="match status" value="1"/>
</dbReference>
<dbReference type="InterPro" id="IPR036390">
    <property type="entry name" value="WH_DNA-bd_sf"/>
</dbReference>
<dbReference type="InterPro" id="IPR015421">
    <property type="entry name" value="PyrdxlP-dep_Trfase_major"/>
</dbReference>
<evidence type="ECO:0000313" key="8">
    <source>
        <dbReference type="Proteomes" id="UP000019141"/>
    </source>
</evidence>
<dbReference type="GO" id="GO:0030170">
    <property type="term" value="F:pyridoxal phosphate binding"/>
    <property type="evidence" value="ECO:0007669"/>
    <property type="project" value="InterPro"/>
</dbReference>
<evidence type="ECO:0000256" key="1">
    <source>
        <dbReference type="ARBA" id="ARBA00005384"/>
    </source>
</evidence>
<dbReference type="EMBL" id="AZHW01000624">
    <property type="protein sequence ID" value="ETW97752.1"/>
    <property type="molecule type" value="Genomic_DNA"/>
</dbReference>
<keyword evidence="5" id="KW-0804">Transcription</keyword>